<feature type="compositionally biased region" description="Polar residues" evidence="3">
    <location>
        <begin position="289"/>
        <end position="311"/>
    </location>
</feature>
<evidence type="ECO:0000313" key="6">
    <source>
        <dbReference type="Proteomes" id="UP001239462"/>
    </source>
</evidence>
<dbReference type="InterPro" id="IPR006143">
    <property type="entry name" value="RND_pump_MFP"/>
</dbReference>
<dbReference type="Pfam" id="PF25954">
    <property type="entry name" value="Beta-barrel_RND_2"/>
    <property type="match status" value="1"/>
</dbReference>
<evidence type="ECO:0000256" key="3">
    <source>
        <dbReference type="SAM" id="MobiDB-lite"/>
    </source>
</evidence>
<feature type="domain" description="CusB-like beta-barrel" evidence="4">
    <location>
        <begin position="218"/>
        <end position="283"/>
    </location>
</feature>
<sequence length="319" mass="35244">MALWIGIATSQVLQAQSFFSKSEAIRQTSQGPGSHRPSHISVDFEGFTEPKYDILVAATEIGRLASVSVEIGAEVEKGQVIGQLEDALQQEAVSVAQFRVQMRGEIEAASAEAKLKRLRLEQLKSLDAQSMARPDELKRALTDWEIAQARQLAASEQEQLRKLELQRYRIQLERRKIKAPMTGVVAEIFHSPGEYITPASPAIIRLVVMDQIYGVFNIPVEEIRLVRLGDLVSVHLMSASETVHGTVESIAPDIDGESGTIEVRVLIDNAAGKLRAGDRCQMKPMKRSAMTTPSRSQIETTNSSRTETNLTRRGGTQVR</sequence>
<accession>A0ABT7PP20</accession>
<name>A0ABT7PP20_9BACT</name>
<dbReference type="SUPFAM" id="SSF111369">
    <property type="entry name" value="HlyD-like secretion proteins"/>
    <property type="match status" value="1"/>
</dbReference>
<dbReference type="NCBIfam" id="TIGR01730">
    <property type="entry name" value="RND_mfp"/>
    <property type="match status" value="1"/>
</dbReference>
<evidence type="ECO:0000256" key="1">
    <source>
        <dbReference type="ARBA" id="ARBA00009477"/>
    </source>
</evidence>
<reference evidence="5 6" key="1">
    <citation type="submission" date="2023-06" db="EMBL/GenBank/DDBJ databases">
        <title>Roseiconus lacunae JC819 isolated from Gulf of Mannar region, Tamil Nadu.</title>
        <authorList>
            <person name="Pk S."/>
            <person name="Ch S."/>
            <person name="Ch V.R."/>
        </authorList>
    </citation>
    <scope>NUCLEOTIDE SEQUENCE [LARGE SCALE GENOMIC DNA]</scope>
    <source>
        <strain evidence="5 6">JC819</strain>
    </source>
</reference>
<comment type="similarity">
    <text evidence="1">Belongs to the membrane fusion protein (MFP) (TC 8.A.1) family.</text>
</comment>
<keyword evidence="2" id="KW-0175">Coiled coil</keyword>
<keyword evidence="6" id="KW-1185">Reference proteome</keyword>
<dbReference type="InterPro" id="IPR058792">
    <property type="entry name" value="Beta-barrel_RND_2"/>
</dbReference>
<dbReference type="Proteomes" id="UP001239462">
    <property type="component" value="Unassembled WGS sequence"/>
</dbReference>
<dbReference type="PANTHER" id="PTHR30469:SF15">
    <property type="entry name" value="HLYD FAMILY OF SECRETION PROTEINS"/>
    <property type="match status" value="1"/>
</dbReference>
<evidence type="ECO:0000259" key="4">
    <source>
        <dbReference type="Pfam" id="PF25954"/>
    </source>
</evidence>
<proteinExistence type="inferred from homology"/>
<dbReference type="Gene3D" id="1.10.287.470">
    <property type="entry name" value="Helix hairpin bin"/>
    <property type="match status" value="1"/>
</dbReference>
<evidence type="ECO:0000256" key="2">
    <source>
        <dbReference type="SAM" id="Coils"/>
    </source>
</evidence>
<gene>
    <name evidence="5" type="ORF">QTN89_21515</name>
</gene>
<organism evidence="5 6">
    <name type="scientific">Roseiconus lacunae</name>
    <dbReference type="NCBI Taxonomy" id="2605694"/>
    <lineage>
        <taxon>Bacteria</taxon>
        <taxon>Pseudomonadati</taxon>
        <taxon>Planctomycetota</taxon>
        <taxon>Planctomycetia</taxon>
        <taxon>Pirellulales</taxon>
        <taxon>Pirellulaceae</taxon>
        <taxon>Roseiconus</taxon>
    </lineage>
</organism>
<evidence type="ECO:0000313" key="5">
    <source>
        <dbReference type="EMBL" id="MDM4018041.1"/>
    </source>
</evidence>
<protein>
    <submittedName>
        <fullName evidence="5">Efflux RND transporter periplasmic adaptor subunit</fullName>
    </submittedName>
</protein>
<feature type="region of interest" description="Disordered" evidence="3">
    <location>
        <begin position="285"/>
        <end position="319"/>
    </location>
</feature>
<comment type="caution">
    <text evidence="5">The sequence shown here is derived from an EMBL/GenBank/DDBJ whole genome shotgun (WGS) entry which is preliminary data.</text>
</comment>
<dbReference type="EMBL" id="JASZZN010000018">
    <property type="protein sequence ID" value="MDM4018041.1"/>
    <property type="molecule type" value="Genomic_DNA"/>
</dbReference>
<dbReference type="PANTHER" id="PTHR30469">
    <property type="entry name" value="MULTIDRUG RESISTANCE PROTEIN MDTA"/>
    <property type="match status" value="1"/>
</dbReference>
<dbReference type="Gene3D" id="2.40.50.100">
    <property type="match status" value="1"/>
</dbReference>
<dbReference type="RefSeq" id="WP_289165664.1">
    <property type="nucleotide sequence ID" value="NZ_JASZZN010000018.1"/>
</dbReference>
<feature type="coiled-coil region" evidence="2">
    <location>
        <begin position="106"/>
        <end position="166"/>
    </location>
</feature>
<dbReference type="Gene3D" id="2.40.30.170">
    <property type="match status" value="1"/>
</dbReference>